<evidence type="ECO:0000256" key="6">
    <source>
        <dbReference type="SAM" id="Coils"/>
    </source>
</evidence>
<evidence type="ECO:0000313" key="11">
    <source>
        <dbReference type="Proteomes" id="UP000663845"/>
    </source>
</evidence>
<dbReference type="Proteomes" id="UP000663844">
    <property type="component" value="Unassembled WGS sequence"/>
</dbReference>
<dbReference type="InterPro" id="IPR052207">
    <property type="entry name" value="Max-like/E-box_TFs"/>
</dbReference>
<proteinExistence type="predicted"/>
<feature type="region of interest" description="Disordered" evidence="7">
    <location>
        <begin position="573"/>
        <end position="609"/>
    </location>
</feature>
<dbReference type="GO" id="GO:0000978">
    <property type="term" value="F:RNA polymerase II cis-regulatory region sequence-specific DNA binding"/>
    <property type="evidence" value="ECO:0007669"/>
    <property type="project" value="TreeGrafter"/>
</dbReference>
<evidence type="ECO:0000256" key="5">
    <source>
        <dbReference type="ARBA" id="ARBA00023242"/>
    </source>
</evidence>
<feature type="compositionally biased region" description="Polar residues" evidence="7">
    <location>
        <begin position="573"/>
        <end position="583"/>
    </location>
</feature>
<dbReference type="EMBL" id="CAJOAZ010000027">
    <property type="protein sequence ID" value="CAF3495752.1"/>
    <property type="molecule type" value="Genomic_DNA"/>
</dbReference>
<dbReference type="InterPro" id="IPR036638">
    <property type="entry name" value="HLH_DNA-bd_sf"/>
</dbReference>
<dbReference type="CDD" id="cd11405">
    <property type="entry name" value="bHLHzip_MLXIP_like"/>
    <property type="match status" value="1"/>
</dbReference>
<reference evidence="9" key="1">
    <citation type="submission" date="2021-02" db="EMBL/GenBank/DDBJ databases">
        <authorList>
            <person name="Nowell W R."/>
        </authorList>
    </citation>
    <scope>NUCLEOTIDE SEQUENCE</scope>
</reference>
<feature type="compositionally biased region" description="Polar residues" evidence="7">
    <location>
        <begin position="58"/>
        <end position="72"/>
    </location>
</feature>
<sequence length="795" mass="90228">MARPAKKAKFEQTTRSNNHRNEDDQALLSGQFMTSRLDDDEPNDVPCPSPIPNPNDPLTSQGLPIVSDTTQGETERRPEFKGGFASLVSLLRVINTVYRTNLTSPKWKNFRGSRIECQDKIRLNNVIWRTWHQQYIRRIKSLVCQFVSPLDVQALPTQVNQQSKQHMINSLKGEYIKWRQNSKTTFRRLDIDISSDEVKLLLSNVSETYTPKINVNFRRIATPPPETFSLFDDFDLIENQLLFSTTNAFNDKDAALGGNPDLHQPVMGQYHFDFNTLFDGFDSSLTNEDFNLRCNNDSLSVLNTYQPQSDFTLDIPSQSQQDLSNFQTLVSVATERPRLTIQQQKNILNQNNNNNNSNNNVQLNVNNMNTMSMYNNVHYQPLTSQRSFTTYIANNNNNTSNSNNIEQMTSITNISKAPSSNVILTTTSQPTLLYASSGVRQQQQQQQKADLSINKPPSSTLVDLLKQRRTPPPPIINTSSSMSTRQRKQNSIVKQPKKPRKSQIQMKQLSVNNTNSNIQNLIESNGSLLNSPLPRNNKIQRTGSRLTSEEIPLPLPPKQFILSSPSMSIKQSGSTCSDITFLNGNGPLDSSPSSTSSSGQNAESKRRRNIKNGFENLRFLIPELSDPSNAKISKAQMLECTALHIQQTSEIRDKMKEEVDLLQQEKEQLQQKVSQYQASLPVDGMPFVPARRSREASYALFHSYVADRTRKNWRFYPYSLVLKRIFDSFQNTVTCDSTDEFIRSLNDWKTSSLSLVQLRQAASQAVMDMGRETSLITSPERLPDECIQLASKELQ</sequence>
<dbReference type="EMBL" id="CAJNOG010000044">
    <property type="protein sequence ID" value="CAF0831733.1"/>
    <property type="molecule type" value="Genomic_DNA"/>
</dbReference>
<comment type="caution">
    <text evidence="9">The sequence shown here is derived from an EMBL/GenBank/DDBJ whole genome shotgun (WGS) entry which is preliminary data.</text>
</comment>
<dbReference type="Proteomes" id="UP000663845">
    <property type="component" value="Unassembled WGS sequence"/>
</dbReference>
<keyword evidence="3" id="KW-0238">DNA-binding</keyword>
<evidence type="ECO:0000256" key="4">
    <source>
        <dbReference type="ARBA" id="ARBA00023163"/>
    </source>
</evidence>
<keyword evidence="5" id="KW-0539">Nucleus</keyword>
<dbReference type="PANTHER" id="PTHR15741:SF37">
    <property type="entry name" value="LD38259P"/>
    <property type="match status" value="1"/>
</dbReference>
<protein>
    <recommendedName>
        <fullName evidence="8">BHLH domain-containing protein</fullName>
    </recommendedName>
</protein>
<keyword evidence="6" id="KW-0175">Coiled coil</keyword>
<dbReference type="AlphaFoldDB" id="A0A813UU66"/>
<evidence type="ECO:0000256" key="7">
    <source>
        <dbReference type="SAM" id="MobiDB-lite"/>
    </source>
</evidence>
<feature type="domain" description="BHLH" evidence="8">
    <location>
        <begin position="594"/>
        <end position="648"/>
    </location>
</feature>
<dbReference type="CDD" id="cd21739">
    <property type="entry name" value="NES2-NLS_ChREBP-like"/>
    <property type="match status" value="1"/>
</dbReference>
<dbReference type="PANTHER" id="PTHR15741">
    <property type="entry name" value="BASIC HELIX-LOOP-HELIX ZIP TRANSCRIPTION FACTOR"/>
    <property type="match status" value="1"/>
</dbReference>
<evidence type="ECO:0000313" key="9">
    <source>
        <dbReference type="EMBL" id="CAF0831733.1"/>
    </source>
</evidence>
<dbReference type="InterPro" id="IPR011598">
    <property type="entry name" value="bHLH_dom"/>
</dbReference>
<dbReference type="GO" id="GO:0046983">
    <property type="term" value="F:protein dimerization activity"/>
    <property type="evidence" value="ECO:0007669"/>
    <property type="project" value="InterPro"/>
</dbReference>
<organism evidence="9 11">
    <name type="scientific">Adineta steineri</name>
    <dbReference type="NCBI Taxonomy" id="433720"/>
    <lineage>
        <taxon>Eukaryota</taxon>
        <taxon>Metazoa</taxon>
        <taxon>Spiralia</taxon>
        <taxon>Gnathifera</taxon>
        <taxon>Rotifera</taxon>
        <taxon>Eurotatoria</taxon>
        <taxon>Bdelloidea</taxon>
        <taxon>Adinetida</taxon>
        <taxon>Adinetidae</taxon>
        <taxon>Adineta</taxon>
    </lineage>
</organism>
<keyword evidence="4" id="KW-0804">Transcription</keyword>
<feature type="region of interest" description="Disordered" evidence="7">
    <location>
        <begin position="532"/>
        <end position="552"/>
    </location>
</feature>
<feature type="compositionally biased region" description="Pro residues" evidence="7">
    <location>
        <begin position="45"/>
        <end position="55"/>
    </location>
</feature>
<dbReference type="SMART" id="SM00353">
    <property type="entry name" value="HLH"/>
    <property type="match status" value="1"/>
</dbReference>
<evidence type="ECO:0000256" key="2">
    <source>
        <dbReference type="ARBA" id="ARBA00023015"/>
    </source>
</evidence>
<gene>
    <name evidence="9" type="ORF">JYZ213_LOCUS6872</name>
    <name evidence="10" type="ORF">OXD698_LOCUS1013</name>
</gene>
<name>A0A813UU66_9BILA</name>
<feature type="coiled-coil region" evidence="6">
    <location>
        <begin position="645"/>
        <end position="679"/>
    </location>
</feature>
<evidence type="ECO:0000256" key="3">
    <source>
        <dbReference type="ARBA" id="ARBA00023125"/>
    </source>
</evidence>
<evidence type="ECO:0000313" key="10">
    <source>
        <dbReference type="EMBL" id="CAF3495752.1"/>
    </source>
</evidence>
<dbReference type="GO" id="GO:0005634">
    <property type="term" value="C:nucleus"/>
    <property type="evidence" value="ECO:0007669"/>
    <property type="project" value="UniProtKB-SubCell"/>
</dbReference>
<feature type="region of interest" description="Disordered" evidence="7">
    <location>
        <begin position="437"/>
        <end position="502"/>
    </location>
</feature>
<evidence type="ECO:0000256" key="1">
    <source>
        <dbReference type="ARBA" id="ARBA00004123"/>
    </source>
</evidence>
<dbReference type="SUPFAM" id="SSF47459">
    <property type="entry name" value="HLH, helix-loop-helix DNA-binding domain"/>
    <property type="match status" value="1"/>
</dbReference>
<feature type="compositionally biased region" description="Polar residues" evidence="7">
    <location>
        <begin position="532"/>
        <end position="546"/>
    </location>
</feature>
<dbReference type="Gene3D" id="4.10.280.10">
    <property type="entry name" value="Helix-loop-helix DNA-binding domain"/>
    <property type="match status" value="1"/>
</dbReference>
<dbReference type="GO" id="GO:0000981">
    <property type="term" value="F:DNA-binding transcription factor activity, RNA polymerase II-specific"/>
    <property type="evidence" value="ECO:0007669"/>
    <property type="project" value="TreeGrafter"/>
</dbReference>
<comment type="subcellular location">
    <subcellularLocation>
        <location evidence="1">Nucleus</location>
    </subcellularLocation>
</comment>
<dbReference type="Pfam" id="PF00010">
    <property type="entry name" value="HLH"/>
    <property type="match status" value="1"/>
</dbReference>
<keyword evidence="2" id="KW-0805">Transcription regulation</keyword>
<accession>A0A813UU66</accession>
<dbReference type="PROSITE" id="PS50888">
    <property type="entry name" value="BHLH"/>
    <property type="match status" value="1"/>
</dbReference>
<feature type="region of interest" description="Disordered" evidence="7">
    <location>
        <begin position="1"/>
        <end position="76"/>
    </location>
</feature>
<evidence type="ECO:0000259" key="8">
    <source>
        <dbReference type="PROSITE" id="PS50888"/>
    </source>
</evidence>